<name>A0A0F9JLA8_9ZZZZ</name>
<dbReference type="AlphaFoldDB" id="A0A0F9JLA8"/>
<sequence>MRKLILVVLFMILAVSMLFGEGLGVNAQTIKKMSRTDMK</sequence>
<comment type="caution">
    <text evidence="1">The sequence shown here is derived from an EMBL/GenBank/DDBJ whole genome shotgun (WGS) entry which is preliminary data.</text>
</comment>
<evidence type="ECO:0000313" key="1">
    <source>
        <dbReference type="EMBL" id="KKM70403.1"/>
    </source>
</evidence>
<proteinExistence type="predicted"/>
<dbReference type="EMBL" id="LAZR01009824">
    <property type="protein sequence ID" value="KKM70403.1"/>
    <property type="molecule type" value="Genomic_DNA"/>
</dbReference>
<protein>
    <submittedName>
        <fullName evidence="1">Uncharacterized protein</fullName>
    </submittedName>
</protein>
<accession>A0A0F9JLA8</accession>
<gene>
    <name evidence="1" type="ORF">LCGC14_1441130</name>
</gene>
<organism evidence="1">
    <name type="scientific">marine sediment metagenome</name>
    <dbReference type="NCBI Taxonomy" id="412755"/>
    <lineage>
        <taxon>unclassified sequences</taxon>
        <taxon>metagenomes</taxon>
        <taxon>ecological metagenomes</taxon>
    </lineage>
</organism>
<reference evidence="1" key="1">
    <citation type="journal article" date="2015" name="Nature">
        <title>Complex archaea that bridge the gap between prokaryotes and eukaryotes.</title>
        <authorList>
            <person name="Spang A."/>
            <person name="Saw J.H."/>
            <person name="Jorgensen S.L."/>
            <person name="Zaremba-Niedzwiedzka K."/>
            <person name="Martijn J."/>
            <person name="Lind A.E."/>
            <person name="van Eijk R."/>
            <person name="Schleper C."/>
            <person name="Guy L."/>
            <person name="Ettema T.J."/>
        </authorList>
    </citation>
    <scope>NUCLEOTIDE SEQUENCE</scope>
</reference>